<proteinExistence type="predicted"/>
<dbReference type="InterPro" id="IPR042286">
    <property type="entry name" value="AdoMetDC_C"/>
</dbReference>
<keyword evidence="10" id="KW-0670">Pyruvate</keyword>
<evidence type="ECO:0000313" key="11">
    <source>
        <dbReference type="EMBL" id="MBH0111609.1"/>
    </source>
</evidence>
<dbReference type="InterPro" id="IPR016067">
    <property type="entry name" value="S-AdoMet_deCO2ase_core"/>
</dbReference>
<evidence type="ECO:0000256" key="7">
    <source>
        <dbReference type="ARBA" id="ARBA00023145"/>
    </source>
</evidence>
<keyword evidence="8 11" id="KW-0456">Lyase</keyword>
<comment type="caution">
    <text evidence="11">The sequence shown here is derived from an EMBL/GenBank/DDBJ whole genome shotgun (WGS) entry which is preliminary data.</text>
</comment>
<keyword evidence="12" id="KW-1185">Reference proteome</keyword>
<keyword evidence="7" id="KW-0865">Zymogen</keyword>
<organism evidence="11 12">
    <name type="scientific">Novosphingobium aureum</name>
    <dbReference type="NCBI Taxonomy" id="2792964"/>
    <lineage>
        <taxon>Bacteria</taxon>
        <taxon>Pseudomonadati</taxon>
        <taxon>Pseudomonadota</taxon>
        <taxon>Alphaproteobacteria</taxon>
        <taxon>Sphingomonadales</taxon>
        <taxon>Sphingomonadaceae</taxon>
        <taxon>Novosphingobium</taxon>
    </lineage>
</organism>
<dbReference type="InterPro" id="IPR042284">
    <property type="entry name" value="AdoMetDC_N"/>
</dbReference>
<keyword evidence="5" id="KW-0745">Spermidine biosynthesis</keyword>
<evidence type="ECO:0000256" key="2">
    <source>
        <dbReference type="ARBA" id="ARBA00022691"/>
    </source>
</evidence>
<evidence type="ECO:0000313" key="12">
    <source>
        <dbReference type="Proteomes" id="UP000617634"/>
    </source>
</evidence>
<gene>
    <name evidence="11" type="primary">speD</name>
    <name evidence="11" type="ORF">I5E68_01415</name>
</gene>
<dbReference type="NCBIfam" id="TIGR03330">
    <property type="entry name" value="SAM_DCase_Bsu"/>
    <property type="match status" value="1"/>
</dbReference>
<evidence type="ECO:0000256" key="3">
    <source>
        <dbReference type="ARBA" id="ARBA00022793"/>
    </source>
</evidence>
<protein>
    <submittedName>
        <fullName evidence="11">Adenosylmethionine decarboxylase</fullName>
        <ecNumber evidence="11">4.1.1.50</ecNumber>
    </submittedName>
</protein>
<dbReference type="GO" id="GO:0008295">
    <property type="term" value="P:spermidine biosynthetic process"/>
    <property type="evidence" value="ECO:0007669"/>
    <property type="project" value="UniProtKB-KW"/>
</dbReference>
<evidence type="ECO:0000256" key="6">
    <source>
        <dbReference type="ARBA" id="ARBA00023115"/>
    </source>
</evidence>
<keyword evidence="4" id="KW-0068">Autocatalytic cleavage</keyword>
<dbReference type="AlphaFoldDB" id="A0A931MJN3"/>
<name>A0A931MJN3_9SPHN</name>
<dbReference type="GO" id="GO:0004014">
    <property type="term" value="F:adenosylmethionine decarboxylase activity"/>
    <property type="evidence" value="ECO:0007669"/>
    <property type="project" value="UniProtKB-EC"/>
</dbReference>
<evidence type="ECO:0000256" key="8">
    <source>
        <dbReference type="ARBA" id="ARBA00023239"/>
    </source>
</evidence>
<keyword evidence="2" id="KW-0949">S-adenosyl-L-methionine</keyword>
<comment type="cofactor">
    <cofactor evidence="1">
        <name>pyruvate</name>
        <dbReference type="ChEBI" id="CHEBI:15361"/>
    </cofactor>
</comment>
<dbReference type="RefSeq" id="WP_197160063.1">
    <property type="nucleotide sequence ID" value="NZ_JADZGI010000001.1"/>
</dbReference>
<dbReference type="InterPro" id="IPR017716">
    <property type="entry name" value="S-AdoMet_deCOase_pro-enz"/>
</dbReference>
<dbReference type="EC" id="4.1.1.50" evidence="11"/>
<evidence type="ECO:0000256" key="1">
    <source>
        <dbReference type="ARBA" id="ARBA00001928"/>
    </source>
</evidence>
<dbReference type="InterPro" id="IPR003826">
    <property type="entry name" value="AdoMetDC_fam_prok"/>
</dbReference>
<sequence>MSHSPETSIHLIADIAATHGLGDLELIEAALRDAARAAGATVIDVRLHHFGPGMGVTGVALLAESHISIHTWPEHALAAVDLFVCGASADARAGLEVIRERLKGTVLLEKAIARLGSAGSRAP</sequence>
<dbReference type="EMBL" id="JADZGI010000001">
    <property type="protein sequence ID" value="MBH0111609.1"/>
    <property type="molecule type" value="Genomic_DNA"/>
</dbReference>
<dbReference type="Gene3D" id="3.30.160.750">
    <property type="match status" value="1"/>
</dbReference>
<dbReference type="SUPFAM" id="SSF56276">
    <property type="entry name" value="S-adenosylmethionine decarboxylase"/>
    <property type="match status" value="1"/>
</dbReference>
<evidence type="ECO:0000256" key="5">
    <source>
        <dbReference type="ARBA" id="ARBA00023066"/>
    </source>
</evidence>
<dbReference type="Gene3D" id="3.30.360.110">
    <property type="entry name" value="S-adenosylmethionine decarboxylase domain"/>
    <property type="match status" value="1"/>
</dbReference>
<evidence type="ECO:0000256" key="9">
    <source>
        <dbReference type="ARBA" id="ARBA00023270"/>
    </source>
</evidence>
<dbReference type="PANTHER" id="PTHR33866:SF2">
    <property type="entry name" value="S-ADENOSYLMETHIONINE DECARBOXYLASE PROENZYME"/>
    <property type="match status" value="1"/>
</dbReference>
<keyword evidence="9" id="KW-0704">Schiff base</keyword>
<dbReference type="GO" id="GO:0005829">
    <property type="term" value="C:cytosol"/>
    <property type="evidence" value="ECO:0007669"/>
    <property type="project" value="TreeGrafter"/>
</dbReference>
<accession>A0A931MJN3</accession>
<dbReference type="Proteomes" id="UP000617634">
    <property type="component" value="Unassembled WGS sequence"/>
</dbReference>
<reference evidence="11" key="1">
    <citation type="submission" date="2020-11" db="EMBL/GenBank/DDBJ databases">
        <title>Novosphingobium aureum sp. nov., a marine bacterium isolated from sediment of a salt flat.</title>
        <authorList>
            <person name="Yoo Y."/>
            <person name="Kim J.-J."/>
        </authorList>
    </citation>
    <scope>NUCLEOTIDE SEQUENCE</scope>
    <source>
        <strain evidence="11">YJ-S2-02</strain>
    </source>
</reference>
<keyword evidence="6" id="KW-0620">Polyamine biosynthesis</keyword>
<evidence type="ECO:0000256" key="4">
    <source>
        <dbReference type="ARBA" id="ARBA00022813"/>
    </source>
</evidence>
<keyword evidence="3" id="KW-0210">Decarboxylase</keyword>
<dbReference type="Pfam" id="PF02675">
    <property type="entry name" value="AdoMet_dc"/>
    <property type="match status" value="1"/>
</dbReference>
<evidence type="ECO:0000256" key="10">
    <source>
        <dbReference type="ARBA" id="ARBA00023317"/>
    </source>
</evidence>
<dbReference type="PANTHER" id="PTHR33866">
    <property type="entry name" value="S-ADENOSYLMETHIONINE DECARBOXYLASE PROENZYME"/>
    <property type="match status" value="1"/>
</dbReference>